<keyword evidence="3" id="KW-1185">Reference proteome</keyword>
<name>A0A9N9K4X0_9GLOM</name>
<reference evidence="2" key="1">
    <citation type="submission" date="2021-06" db="EMBL/GenBank/DDBJ databases">
        <authorList>
            <person name="Kallberg Y."/>
            <person name="Tangrot J."/>
            <person name="Rosling A."/>
        </authorList>
    </citation>
    <scope>NUCLEOTIDE SEQUENCE</scope>
    <source>
        <strain evidence="2">MA453B</strain>
    </source>
</reference>
<sequence>DEEYKRLIIDRVNQFKDMKISKQGRVYGKTEIKELSELLEKTKQSGEEGENDFEENFKNDLENKEDEKR</sequence>
<evidence type="ECO:0000256" key="1">
    <source>
        <dbReference type="SAM" id="MobiDB-lite"/>
    </source>
</evidence>
<protein>
    <submittedName>
        <fullName evidence="2">8758_t:CDS:1</fullName>
    </submittedName>
</protein>
<gene>
    <name evidence="2" type="ORF">DERYTH_LOCUS25545</name>
</gene>
<feature type="compositionally biased region" description="Basic and acidic residues" evidence="1">
    <location>
        <begin position="55"/>
        <end position="69"/>
    </location>
</feature>
<comment type="caution">
    <text evidence="2">The sequence shown here is derived from an EMBL/GenBank/DDBJ whole genome shotgun (WGS) entry which is preliminary data.</text>
</comment>
<feature type="region of interest" description="Disordered" evidence="1">
    <location>
        <begin position="40"/>
        <end position="69"/>
    </location>
</feature>
<evidence type="ECO:0000313" key="2">
    <source>
        <dbReference type="EMBL" id="CAG8811972.1"/>
    </source>
</evidence>
<accession>A0A9N9K4X0</accession>
<dbReference type="EMBL" id="CAJVPY010048212">
    <property type="protein sequence ID" value="CAG8811972.1"/>
    <property type="molecule type" value="Genomic_DNA"/>
</dbReference>
<proteinExistence type="predicted"/>
<organism evidence="2 3">
    <name type="scientific">Dentiscutata erythropus</name>
    <dbReference type="NCBI Taxonomy" id="1348616"/>
    <lineage>
        <taxon>Eukaryota</taxon>
        <taxon>Fungi</taxon>
        <taxon>Fungi incertae sedis</taxon>
        <taxon>Mucoromycota</taxon>
        <taxon>Glomeromycotina</taxon>
        <taxon>Glomeromycetes</taxon>
        <taxon>Diversisporales</taxon>
        <taxon>Gigasporaceae</taxon>
        <taxon>Dentiscutata</taxon>
    </lineage>
</organism>
<feature type="non-terminal residue" evidence="2">
    <location>
        <position position="1"/>
    </location>
</feature>
<dbReference type="Proteomes" id="UP000789405">
    <property type="component" value="Unassembled WGS sequence"/>
</dbReference>
<evidence type="ECO:0000313" key="3">
    <source>
        <dbReference type="Proteomes" id="UP000789405"/>
    </source>
</evidence>
<dbReference type="AlphaFoldDB" id="A0A9N9K4X0"/>